<dbReference type="RefSeq" id="XP_016618127.1">
    <property type="nucleotide sequence ID" value="XM_016766082.1"/>
</dbReference>
<evidence type="ECO:0008006" key="3">
    <source>
        <dbReference type="Google" id="ProtNLM"/>
    </source>
</evidence>
<gene>
    <name evidence="1" type="ORF">Z519_08354</name>
</gene>
<dbReference type="InterPro" id="IPR015422">
    <property type="entry name" value="PyrdxlP-dep_Trfase_small"/>
</dbReference>
<dbReference type="OrthoDB" id="6752799at2759"/>
<dbReference type="AlphaFoldDB" id="A0A0D2HDU4"/>
<protein>
    <recommendedName>
        <fullName evidence="3">Aspartate transaminase</fullName>
    </recommendedName>
</protein>
<dbReference type="GeneID" id="27701282"/>
<name>A0A0D2HDU4_CLAB1</name>
<dbReference type="HOGENOM" id="CLU_1610564_0_0_1"/>
<dbReference type="EMBL" id="KN846991">
    <property type="protein sequence ID" value="KIW91458.1"/>
    <property type="molecule type" value="Genomic_DNA"/>
</dbReference>
<keyword evidence="2" id="KW-1185">Reference proteome</keyword>
<dbReference type="Gene3D" id="3.90.1150.10">
    <property type="entry name" value="Aspartate Aminotransferase, domain 1"/>
    <property type="match status" value="1"/>
</dbReference>
<evidence type="ECO:0000313" key="1">
    <source>
        <dbReference type="EMBL" id="KIW91458.1"/>
    </source>
</evidence>
<evidence type="ECO:0000313" key="2">
    <source>
        <dbReference type="Proteomes" id="UP000053789"/>
    </source>
</evidence>
<sequence>MSFFETAPRLPEDAVFALTTEYRDDLSPMKVNLGQGSYRNEDGFLGFYLLSAELGEGCHLSEPLRNWKPTLGGITNQELQFFELSSVGFGRIIIWCLLPLAFKFALFDIITLKQKHYARPNQTRLSSYMLAPITRRDVILHKTNGEKLVRSSKNDNSFPFSMQTI</sequence>
<proteinExistence type="predicted"/>
<organism evidence="1 2">
    <name type="scientific">Cladophialophora bantiana (strain ATCC 10958 / CBS 173.52 / CDC B-1940 / NIH 8579)</name>
    <name type="common">Xylohypha bantiana</name>
    <dbReference type="NCBI Taxonomy" id="1442370"/>
    <lineage>
        <taxon>Eukaryota</taxon>
        <taxon>Fungi</taxon>
        <taxon>Dikarya</taxon>
        <taxon>Ascomycota</taxon>
        <taxon>Pezizomycotina</taxon>
        <taxon>Eurotiomycetes</taxon>
        <taxon>Chaetothyriomycetidae</taxon>
        <taxon>Chaetothyriales</taxon>
        <taxon>Herpotrichiellaceae</taxon>
        <taxon>Cladophialophora</taxon>
    </lineage>
</organism>
<accession>A0A0D2HDU4</accession>
<dbReference type="VEuPathDB" id="FungiDB:Z519_08354"/>
<dbReference type="Proteomes" id="UP000053789">
    <property type="component" value="Unassembled WGS sequence"/>
</dbReference>
<reference evidence="1" key="1">
    <citation type="submission" date="2015-01" db="EMBL/GenBank/DDBJ databases">
        <title>The Genome Sequence of Cladophialophora bantiana CBS 173.52.</title>
        <authorList>
            <consortium name="The Broad Institute Genomics Platform"/>
            <person name="Cuomo C."/>
            <person name="de Hoog S."/>
            <person name="Gorbushina A."/>
            <person name="Stielow B."/>
            <person name="Teixiera M."/>
            <person name="Abouelleil A."/>
            <person name="Chapman S.B."/>
            <person name="Priest M."/>
            <person name="Young S.K."/>
            <person name="Wortman J."/>
            <person name="Nusbaum C."/>
            <person name="Birren B."/>
        </authorList>
    </citation>
    <scope>NUCLEOTIDE SEQUENCE [LARGE SCALE GENOMIC DNA]</scope>
    <source>
        <strain evidence="1">CBS 173.52</strain>
    </source>
</reference>